<dbReference type="Gene3D" id="3.40.50.300">
    <property type="entry name" value="P-loop containing nucleotide triphosphate hydrolases"/>
    <property type="match status" value="2"/>
</dbReference>
<dbReference type="SUPFAM" id="SSF52540">
    <property type="entry name" value="P-loop containing nucleoside triphosphate hydrolases"/>
    <property type="match status" value="1"/>
</dbReference>
<accession>A0ABU8L4Y7</accession>
<dbReference type="PANTHER" id="PTHR32114:SF2">
    <property type="entry name" value="ABC TRANSPORTER ABCH.3"/>
    <property type="match status" value="1"/>
</dbReference>
<protein>
    <submittedName>
        <fullName evidence="2">AAA family ATPase</fullName>
    </submittedName>
</protein>
<evidence type="ECO:0000313" key="3">
    <source>
        <dbReference type="Proteomes" id="UP001387293"/>
    </source>
</evidence>
<proteinExistence type="predicted"/>
<evidence type="ECO:0000313" key="2">
    <source>
        <dbReference type="EMBL" id="MEI9413052.1"/>
    </source>
</evidence>
<dbReference type="Proteomes" id="UP001387293">
    <property type="component" value="Unassembled WGS sequence"/>
</dbReference>
<dbReference type="PANTHER" id="PTHR32114">
    <property type="entry name" value="ABC TRANSPORTER ABCH.3"/>
    <property type="match status" value="1"/>
</dbReference>
<organism evidence="2 3">
    <name type="scientific">Mesorhizobium salmacidum</name>
    <dbReference type="NCBI Taxonomy" id="3015171"/>
    <lineage>
        <taxon>Bacteria</taxon>
        <taxon>Pseudomonadati</taxon>
        <taxon>Pseudomonadota</taxon>
        <taxon>Alphaproteobacteria</taxon>
        <taxon>Hyphomicrobiales</taxon>
        <taxon>Phyllobacteriaceae</taxon>
        <taxon>Mesorhizobium</taxon>
    </lineage>
</organism>
<dbReference type="RefSeq" id="WP_337109383.1">
    <property type="nucleotide sequence ID" value="NZ_JAPYKS010000047.1"/>
</dbReference>
<dbReference type="InterPro" id="IPR003395">
    <property type="entry name" value="RecF/RecN/SMC_N"/>
</dbReference>
<sequence length="820" mass="90817">MNGFPLLHEIELTNFRSIRGRVQTPLDAKMVLVHGENGAGKTSLLTAIEVALTGRAIALQRADPAYAKQLIYRHADNGNYRHADTGNIALTTTGLTGSNQFSASFDSEGITARSLLSPSLSGFFSERCYLPQSMLGQLLQIYQESDSTPNSPLARFVTELLGLDRLDAIESGLAPVDDLRNMRKTSRLFVPTESEKQRYERSLAEYQSSRALAQRDLTEALAAVNEAWAALELDGKVSEKELPTLDYPREAKDDEDELSELFVHRRNLEFIRSSLAGNSDNAVAATEATLVAEQRGAGEALAKWASEYQTRITDLEERVAKLLPDISSAAAQVESWHVEASRRLAEDLRQTRERVVRMLADANRKAALMSELDVGRKNLKTLDDEIGLIGSNADRLAEILSSINAVIVDDYCPVCDRNFAETAQGALIDHVHRKVSRLSGSAERLLGLSRNRSAQQELIESLIREQAEIDARSGATGQLSTLARREAELESVVSELASLAEPIATYARISAQEARARRAIGILQNQGSSRTTALEQLGEITRVFNLEIPGQLQASDGMLASLEGEVAARIARVTQRSNSRRKLVDSEKQAKLLLDRKNELDQHIAQDTDMVAKMAASLRRATKIRTDAQTIREQVESVRAAIIRREFNDRLNRLWRDLFVRLAPNEPFVPAFQIPTQSTSQLKPRLITRHRSGGAGGTPGAMLSSGNLNTAALTLFLSLHLTVAPQLPWLVLDDPIQSMDDVHIAHFAALLRTLSKEHHRQIVVAVHDRQLFEYLRLELSPAFADDSLLTVELSRSGSRDTHLFSKRYHHQEETALVHAA</sequence>
<comment type="caution">
    <text evidence="2">The sequence shown here is derived from an EMBL/GenBank/DDBJ whole genome shotgun (WGS) entry which is preliminary data.</text>
</comment>
<dbReference type="EMBL" id="JAPYKS010000047">
    <property type="protein sequence ID" value="MEI9413052.1"/>
    <property type="molecule type" value="Genomic_DNA"/>
</dbReference>
<reference evidence="2 3" key="1">
    <citation type="submission" date="2022-12" db="EMBL/GenBank/DDBJ databases">
        <authorList>
            <person name="Muema E."/>
        </authorList>
    </citation>
    <scope>NUCLEOTIDE SEQUENCE [LARGE SCALE GENOMIC DNA]</scope>
    <source>
        <strain evidence="3">1326</strain>
    </source>
</reference>
<dbReference type="Pfam" id="PF02463">
    <property type="entry name" value="SMC_N"/>
    <property type="match status" value="1"/>
</dbReference>
<name>A0ABU8L4Y7_9HYPH</name>
<evidence type="ECO:0000259" key="1">
    <source>
        <dbReference type="Pfam" id="PF02463"/>
    </source>
</evidence>
<feature type="domain" description="RecF/RecN/SMC N-terminal" evidence="1">
    <location>
        <begin position="7"/>
        <end position="773"/>
    </location>
</feature>
<keyword evidence="3" id="KW-1185">Reference proteome</keyword>
<dbReference type="InterPro" id="IPR027417">
    <property type="entry name" value="P-loop_NTPase"/>
</dbReference>
<gene>
    <name evidence="2" type="ORF">O7A60_30555</name>
</gene>